<dbReference type="InterPro" id="IPR009238">
    <property type="entry name" value="Chordopox_A33R"/>
</dbReference>
<evidence type="ECO:0000256" key="14">
    <source>
        <dbReference type="ARBA" id="ARBA00046978"/>
    </source>
</evidence>
<accession>Q08F50</accession>
<dbReference type="GO" id="GO:0055036">
    <property type="term" value="C:virion membrane"/>
    <property type="evidence" value="ECO:0007669"/>
    <property type="project" value="UniProtKB-SubCell"/>
</dbReference>
<dbReference type="EMBL" id="AY689437">
    <property type="protein sequence ID" value="ABI99116.1"/>
    <property type="molecule type" value="Genomic_DNA"/>
</dbReference>
<protein>
    <recommendedName>
        <fullName evidence="12">Protein OPG161</fullName>
    </recommendedName>
</protein>
<evidence type="ECO:0000256" key="9">
    <source>
        <dbReference type="ARBA" id="ARBA00023157"/>
    </source>
</evidence>
<evidence type="ECO:0000256" key="15">
    <source>
        <dbReference type="SAM" id="Phobius"/>
    </source>
</evidence>
<dbReference type="Pfam" id="PF05966">
    <property type="entry name" value="Chordopox_A33R"/>
    <property type="match status" value="1"/>
</dbReference>
<evidence type="ECO:0000256" key="10">
    <source>
        <dbReference type="ARBA" id="ARBA00023180"/>
    </source>
</evidence>
<organism evidence="16 17">
    <name type="scientific">Deerpox virus (strain W-1170-84)</name>
    <name type="common">DPV</name>
    <dbReference type="NCBI Taxonomy" id="305676"/>
    <lineage>
        <taxon>Viruses</taxon>
        <taxon>Varidnaviria</taxon>
        <taxon>Bamfordvirae</taxon>
        <taxon>Nucleocytoviricota</taxon>
        <taxon>Pokkesviricetes</taxon>
        <taxon>Chitovirales</taxon>
        <taxon>Poxviridae</taxon>
        <taxon>Chordopoxvirinae</taxon>
        <taxon>Cervidpoxvirus</taxon>
        <taxon>Cervidpoxvirus muledeerpox</taxon>
        <taxon>Mule deerpox virus</taxon>
    </lineage>
</organism>
<evidence type="ECO:0000256" key="3">
    <source>
        <dbReference type="ARBA" id="ARBA00022692"/>
    </source>
</evidence>
<evidence type="ECO:0000256" key="4">
    <source>
        <dbReference type="ARBA" id="ARBA00022844"/>
    </source>
</evidence>
<keyword evidence="5" id="KW-1043">Host membrane</keyword>
<evidence type="ECO:0000256" key="6">
    <source>
        <dbReference type="ARBA" id="ARBA00022968"/>
    </source>
</evidence>
<evidence type="ECO:0000256" key="7">
    <source>
        <dbReference type="ARBA" id="ARBA00022989"/>
    </source>
</evidence>
<dbReference type="Gene3D" id="3.10.100.10">
    <property type="entry name" value="Mannose-Binding Protein A, subunit A"/>
    <property type="match status" value="1"/>
</dbReference>
<feature type="transmembrane region" description="Helical" evidence="15">
    <location>
        <begin position="44"/>
        <end position="69"/>
    </location>
</feature>
<evidence type="ECO:0000256" key="13">
    <source>
        <dbReference type="ARBA" id="ARBA00046059"/>
    </source>
</evidence>
<evidence type="ECO:0000313" key="17">
    <source>
        <dbReference type="Proteomes" id="UP000162522"/>
    </source>
</evidence>
<keyword evidence="9" id="KW-1015">Disulfide bond</keyword>
<evidence type="ECO:0000256" key="2">
    <source>
        <dbReference type="ARBA" id="ARBA00004597"/>
    </source>
</evidence>
<evidence type="ECO:0000256" key="1">
    <source>
        <dbReference type="ARBA" id="ARBA00004208"/>
    </source>
</evidence>
<dbReference type="SUPFAM" id="SSF56436">
    <property type="entry name" value="C-type lectin-like"/>
    <property type="match status" value="1"/>
</dbReference>
<keyword evidence="8 15" id="KW-0472">Membrane</keyword>
<evidence type="ECO:0000256" key="8">
    <source>
        <dbReference type="ARBA" id="ARBA00023136"/>
    </source>
</evidence>
<dbReference type="GO" id="GO:0033644">
    <property type="term" value="C:host cell membrane"/>
    <property type="evidence" value="ECO:0007669"/>
    <property type="project" value="UniProtKB-SubCell"/>
</dbReference>
<reference evidence="16 17" key="1">
    <citation type="journal article" date="2005" name="J. Virol.">
        <title>Genome of deerpox virus.</title>
        <authorList>
            <person name="Afonso C.L."/>
            <person name="Delhon G."/>
            <person name="Tulman E.R."/>
            <person name="Lu Z."/>
            <person name="Zsak A."/>
            <person name="Becerra V.M."/>
            <person name="Zsak L."/>
            <person name="Kutish G.F."/>
            <person name="Rock D.L."/>
        </authorList>
    </citation>
    <scope>NUCLEOTIDE SEQUENCE [LARGE SCALE GENOMIC DNA]</scope>
    <source>
        <strain evidence="16">W-1170-84</strain>
    </source>
</reference>
<gene>
    <name evidence="16" type="ORF">DpV84gp132</name>
</gene>
<comment type="subcellular location">
    <subcellularLocation>
        <location evidence="2">Host membrane</location>
        <topology evidence="2">Single-pass type II membrane protein</topology>
    </subcellularLocation>
    <subcellularLocation>
        <location evidence="1">Virion membrane</location>
        <topology evidence="1">Single-pass type II membrane protein</topology>
    </subcellularLocation>
</comment>
<name>Q08F50_DPV84</name>
<organismHost>
    <name type="scientific">Odocoileus hemionus</name>
    <name type="common">Mule deer</name>
    <name type="synonym">Cervus hemionus</name>
    <dbReference type="NCBI Taxonomy" id="9872"/>
</organismHost>
<keyword evidence="7 15" id="KW-1133">Transmembrane helix</keyword>
<dbReference type="InterPro" id="IPR016187">
    <property type="entry name" value="CTDL_fold"/>
</dbReference>
<proteinExistence type="inferred from homology"/>
<evidence type="ECO:0000256" key="12">
    <source>
        <dbReference type="ARBA" id="ARBA00034879"/>
    </source>
</evidence>
<comment type="subunit">
    <text evidence="14">Homodimer, disulfide-linked. Interacts with protein OPG190. Interacts (via C-terminus) with protein OPG164. Interacts with OPG162.</text>
</comment>
<evidence type="ECO:0000256" key="5">
    <source>
        <dbReference type="ARBA" id="ARBA00022870"/>
    </source>
</evidence>
<evidence type="ECO:0000313" key="16">
    <source>
        <dbReference type="EMBL" id="ABI99116.1"/>
    </source>
</evidence>
<keyword evidence="10" id="KW-0325">Glycoprotein</keyword>
<keyword evidence="4" id="KW-0946">Virion</keyword>
<dbReference type="Proteomes" id="UP000162522">
    <property type="component" value="Segment"/>
</dbReference>
<dbReference type="InterPro" id="IPR016186">
    <property type="entry name" value="C-type_lectin-like/link_sf"/>
</dbReference>
<comment type="function">
    <text evidence="13">Forms a complex with OPG162 and OPG190 to coordinate the incorporation of OPG164 into wrapped enveloped virion (EV) membranes and, subsequently, the production of actin tails. Therefore plays an essential role in efficient cell-to-cell spread of viral particles.</text>
</comment>
<comment type="similarity">
    <text evidence="11">Belongs to the orthopoxvirus OPG161 family.</text>
</comment>
<sequence>MTTVEITMEEGNDKKDVTENANSFVGSTIYGPKLKKTKSKKSKWLSICLRVLVISSILSLMAVATTLALQYSKCKAEYDSITNKQSFDSYSLVTPDKLYPRSGCKECQGIMFDGDCYQFNPEHKTFSEASMDCAGKGYSLPATNLMSKWIGDYLESTWGEEGYGLSKERGGNIESPDASAEKRNYFCVKSVS</sequence>
<keyword evidence="3 15" id="KW-0812">Transmembrane</keyword>
<evidence type="ECO:0000256" key="11">
    <source>
        <dbReference type="ARBA" id="ARBA00034751"/>
    </source>
</evidence>
<keyword evidence="6" id="KW-0735">Signal-anchor</keyword>